<protein>
    <recommendedName>
        <fullName evidence="12">dihydrouracil dehydrogenase (NAD(+))</fullName>
        <ecNumber evidence="12">1.3.1.1</ecNumber>
    </recommendedName>
    <alternativeName>
        <fullName evidence="7">Dihydrothymine dehydrogenase</fullName>
    </alternativeName>
    <alternativeName>
        <fullName evidence="6">Dihydrouracil dehydrogenase</fullName>
    </alternativeName>
</protein>
<dbReference type="Gene3D" id="3.20.20.70">
    <property type="entry name" value="Aldolase class I"/>
    <property type="match status" value="1"/>
</dbReference>
<dbReference type="AlphaFoldDB" id="A0A1W2AWY0"/>
<dbReference type="OrthoDB" id="9802377at2"/>
<dbReference type="SUPFAM" id="SSF51395">
    <property type="entry name" value="FMN-linked oxidoreductases"/>
    <property type="match status" value="1"/>
</dbReference>
<feature type="domain" description="4Fe-4S ferredoxin-type" evidence="13">
    <location>
        <begin position="338"/>
        <end position="366"/>
    </location>
</feature>
<evidence type="ECO:0000256" key="10">
    <source>
        <dbReference type="ARBA" id="ARBA00049578"/>
    </source>
</evidence>
<comment type="function">
    <text evidence="10">Involved in pyrimidine base degradation. Catalyzes physiologically the reduction of uracil to 5,6-dihydrouracil (DHU) by using NADH as a specific cosubstrate. It also catalyzes the reverse reaction and the reduction of thymine to 5,6-dihydrothymine (DHT).</text>
</comment>
<dbReference type="Proteomes" id="UP000192418">
    <property type="component" value="Unassembled WGS sequence"/>
</dbReference>
<evidence type="ECO:0000256" key="4">
    <source>
        <dbReference type="ARBA" id="ARBA00023004"/>
    </source>
</evidence>
<comment type="subunit">
    <text evidence="11">Heterotetramer of 2 PreA and 2 PreT subunits.</text>
</comment>
<dbReference type="EMBL" id="FWXY01000006">
    <property type="protein sequence ID" value="SMC65206.1"/>
    <property type="molecule type" value="Genomic_DNA"/>
</dbReference>
<comment type="similarity">
    <text evidence="1">Belongs to the dihydropyrimidine dehydrogenase family.</text>
</comment>
<reference evidence="14 15" key="1">
    <citation type="submission" date="2017-04" db="EMBL/GenBank/DDBJ databases">
        <authorList>
            <person name="Afonso C.L."/>
            <person name="Miller P.J."/>
            <person name="Scott M.A."/>
            <person name="Spackman E."/>
            <person name="Goraichik I."/>
            <person name="Dimitrov K.M."/>
            <person name="Suarez D.L."/>
            <person name="Swayne D.E."/>
        </authorList>
    </citation>
    <scope>NUCLEOTIDE SEQUENCE [LARGE SCALE GENOMIC DNA]</scope>
    <source>
        <strain evidence="14 15">DSM 3385</strain>
    </source>
</reference>
<dbReference type="PROSITE" id="PS51379">
    <property type="entry name" value="4FE4S_FER_2"/>
    <property type="match status" value="2"/>
</dbReference>
<dbReference type="STRING" id="1121400.SAMN02746065_106125"/>
<keyword evidence="3" id="KW-0560">Oxidoreductase</keyword>
<dbReference type="InterPro" id="IPR013785">
    <property type="entry name" value="Aldolase_TIM"/>
</dbReference>
<dbReference type="Pfam" id="PF01180">
    <property type="entry name" value="DHO_dh"/>
    <property type="match status" value="1"/>
</dbReference>
<dbReference type="Pfam" id="PF14697">
    <property type="entry name" value="Fer4_21"/>
    <property type="match status" value="1"/>
</dbReference>
<dbReference type="EC" id="1.3.1.1" evidence="12"/>
<keyword evidence="2" id="KW-0479">Metal-binding</keyword>
<evidence type="ECO:0000256" key="1">
    <source>
        <dbReference type="ARBA" id="ARBA00010804"/>
    </source>
</evidence>
<evidence type="ECO:0000313" key="14">
    <source>
        <dbReference type="EMBL" id="SMC65206.1"/>
    </source>
</evidence>
<dbReference type="InterPro" id="IPR017896">
    <property type="entry name" value="4Fe4S_Fe-S-bd"/>
</dbReference>
<comment type="catalytic activity">
    <reaction evidence="8">
        <text>5,6-dihydrothymine + NAD(+) = thymine + NADH + H(+)</text>
        <dbReference type="Rhea" id="RHEA:28791"/>
        <dbReference type="ChEBI" id="CHEBI:15378"/>
        <dbReference type="ChEBI" id="CHEBI:17821"/>
        <dbReference type="ChEBI" id="CHEBI:27468"/>
        <dbReference type="ChEBI" id="CHEBI:57540"/>
        <dbReference type="ChEBI" id="CHEBI:57945"/>
        <dbReference type="EC" id="1.3.1.1"/>
    </reaction>
</comment>
<feature type="domain" description="4Fe-4S ferredoxin-type" evidence="13">
    <location>
        <begin position="367"/>
        <end position="397"/>
    </location>
</feature>
<evidence type="ECO:0000259" key="13">
    <source>
        <dbReference type="PROSITE" id="PS51379"/>
    </source>
</evidence>
<evidence type="ECO:0000256" key="9">
    <source>
        <dbReference type="ARBA" id="ARBA00048792"/>
    </source>
</evidence>
<keyword evidence="4" id="KW-0408">Iron</keyword>
<keyword evidence="5" id="KW-0411">Iron-sulfur</keyword>
<dbReference type="GO" id="GO:0006212">
    <property type="term" value="P:uracil catabolic process"/>
    <property type="evidence" value="ECO:0007669"/>
    <property type="project" value="TreeGrafter"/>
</dbReference>
<dbReference type="Gene3D" id="3.30.70.20">
    <property type="match status" value="1"/>
</dbReference>
<dbReference type="PANTHER" id="PTHR43073:SF2">
    <property type="entry name" value="DIHYDROPYRIMIDINE DEHYDROGENASE [NADP(+)]"/>
    <property type="match status" value="1"/>
</dbReference>
<evidence type="ECO:0000313" key="15">
    <source>
        <dbReference type="Proteomes" id="UP000192418"/>
    </source>
</evidence>
<dbReference type="GO" id="GO:0002058">
    <property type="term" value="F:uracil binding"/>
    <property type="evidence" value="ECO:0007669"/>
    <property type="project" value="TreeGrafter"/>
</dbReference>
<dbReference type="PROSITE" id="PS00198">
    <property type="entry name" value="4FE4S_FER_1"/>
    <property type="match status" value="1"/>
</dbReference>
<comment type="catalytic activity">
    <reaction evidence="9">
        <text>5,6-dihydrouracil + NAD(+) = uracil + NADH + H(+)</text>
        <dbReference type="Rhea" id="RHEA:20189"/>
        <dbReference type="ChEBI" id="CHEBI:15378"/>
        <dbReference type="ChEBI" id="CHEBI:15901"/>
        <dbReference type="ChEBI" id="CHEBI:17568"/>
        <dbReference type="ChEBI" id="CHEBI:57540"/>
        <dbReference type="ChEBI" id="CHEBI:57945"/>
        <dbReference type="EC" id="1.3.1.1"/>
    </reaction>
</comment>
<evidence type="ECO:0000256" key="3">
    <source>
        <dbReference type="ARBA" id="ARBA00023002"/>
    </source>
</evidence>
<dbReference type="InterPro" id="IPR005720">
    <property type="entry name" value="Dihydroorotate_DH_cat"/>
</dbReference>
<proteinExistence type="inferred from homology"/>
<keyword evidence="15" id="KW-1185">Reference proteome</keyword>
<name>A0A1W2AWY0_9BACT</name>
<accession>A0A1W2AWY0</accession>
<dbReference type="InterPro" id="IPR017900">
    <property type="entry name" value="4Fe4S_Fe_S_CS"/>
</dbReference>
<evidence type="ECO:0000256" key="8">
    <source>
        <dbReference type="ARBA" id="ARBA00047685"/>
    </source>
</evidence>
<dbReference type="GO" id="GO:0051536">
    <property type="term" value="F:iron-sulfur cluster binding"/>
    <property type="evidence" value="ECO:0007669"/>
    <property type="project" value="UniProtKB-KW"/>
</dbReference>
<dbReference type="GO" id="GO:0005737">
    <property type="term" value="C:cytoplasm"/>
    <property type="evidence" value="ECO:0007669"/>
    <property type="project" value="InterPro"/>
</dbReference>
<gene>
    <name evidence="14" type="ORF">SAMN02746065_106125</name>
</gene>
<dbReference type="PANTHER" id="PTHR43073">
    <property type="entry name" value="DIHYDROPYRIMIDINE DEHYDROGENASE [NADP(+)]"/>
    <property type="match status" value="1"/>
</dbReference>
<organism evidence="14 15">
    <name type="scientific">Desulfocicer vacuolatum DSM 3385</name>
    <dbReference type="NCBI Taxonomy" id="1121400"/>
    <lineage>
        <taxon>Bacteria</taxon>
        <taxon>Pseudomonadati</taxon>
        <taxon>Thermodesulfobacteriota</taxon>
        <taxon>Desulfobacteria</taxon>
        <taxon>Desulfobacterales</taxon>
        <taxon>Desulfobacteraceae</taxon>
        <taxon>Desulfocicer</taxon>
    </lineage>
</organism>
<sequence length="398" mass="43047">MANLGIDFCGVHFKNPVAAASAEPTLNAANMKKCIDAGAGSVIAKTMTDSSDMRELTTRAKWRFLNEKHEVCHGKVPRAFSLYSRSGLALETPKEFMKEIRETVKYAEQNDAVVIGSIGSTEIDGWVDLGKQMEDGGVPLIELNFGCPHPKLMPGVRTGMNVGQDFNYASEITNAVANAVKVPIIIKVTPQVTDLVQFSGMLKDAGAGAVTLTNRFIGFVPDIETGKPLIYGKAGIGGPWVKPLTLRWINEVRTAFGKELPITGTNGAYDWRDIVMFIMSGASVVQICSAVMCYGYEWLGKQVRGLEKFMDEKGYATIDDMLGIATDAAIEYSQMPPEKAHVNEDICKDCGMCLKACFSDAMQQGDGHVYVKQENCVGCGGCLSVCPVDGSIEIAPNK</sequence>
<evidence type="ECO:0000256" key="12">
    <source>
        <dbReference type="ARBA" id="ARBA00049728"/>
    </source>
</evidence>
<evidence type="ECO:0000256" key="7">
    <source>
        <dbReference type="ARBA" id="ARBA00032722"/>
    </source>
</evidence>
<evidence type="ECO:0000256" key="2">
    <source>
        <dbReference type="ARBA" id="ARBA00022723"/>
    </source>
</evidence>
<dbReference type="RefSeq" id="WP_084068077.1">
    <property type="nucleotide sequence ID" value="NZ_FWXY01000006.1"/>
</dbReference>
<dbReference type="GO" id="GO:0050661">
    <property type="term" value="F:NADP binding"/>
    <property type="evidence" value="ECO:0007669"/>
    <property type="project" value="TreeGrafter"/>
</dbReference>
<evidence type="ECO:0000256" key="11">
    <source>
        <dbReference type="ARBA" id="ARBA00049714"/>
    </source>
</evidence>
<dbReference type="SUPFAM" id="SSF54862">
    <property type="entry name" value="4Fe-4S ferredoxins"/>
    <property type="match status" value="1"/>
</dbReference>
<evidence type="ECO:0000256" key="5">
    <source>
        <dbReference type="ARBA" id="ARBA00023014"/>
    </source>
</evidence>
<dbReference type="GO" id="GO:0004159">
    <property type="term" value="F:dihydropyrimidine dehydrogenase (NAD+) activity"/>
    <property type="evidence" value="ECO:0007669"/>
    <property type="project" value="UniProtKB-EC"/>
</dbReference>
<evidence type="ECO:0000256" key="6">
    <source>
        <dbReference type="ARBA" id="ARBA00030119"/>
    </source>
</evidence>
<dbReference type="GO" id="GO:0046872">
    <property type="term" value="F:metal ion binding"/>
    <property type="evidence" value="ECO:0007669"/>
    <property type="project" value="UniProtKB-KW"/>
</dbReference>
<dbReference type="GO" id="GO:0006210">
    <property type="term" value="P:thymine catabolic process"/>
    <property type="evidence" value="ECO:0007669"/>
    <property type="project" value="TreeGrafter"/>
</dbReference>